<comment type="caution">
    <text evidence="2">The sequence shown here is derived from an EMBL/GenBank/DDBJ whole genome shotgun (WGS) entry which is preliminary data.</text>
</comment>
<keyword evidence="1" id="KW-1133">Transmembrane helix</keyword>
<evidence type="ECO:0000256" key="1">
    <source>
        <dbReference type="SAM" id="Phobius"/>
    </source>
</evidence>
<proteinExistence type="predicted"/>
<feature type="transmembrane region" description="Helical" evidence="1">
    <location>
        <begin position="154"/>
        <end position="180"/>
    </location>
</feature>
<reference evidence="2 3" key="1">
    <citation type="submission" date="2024-02" db="EMBL/GenBank/DDBJ databases">
        <authorList>
            <person name="Chen Y."/>
            <person name="Shah S."/>
            <person name="Dougan E. K."/>
            <person name="Thang M."/>
            <person name="Chan C."/>
        </authorList>
    </citation>
    <scope>NUCLEOTIDE SEQUENCE [LARGE SCALE GENOMIC DNA]</scope>
</reference>
<organism evidence="2 3">
    <name type="scientific">Durusdinium trenchii</name>
    <dbReference type="NCBI Taxonomy" id="1381693"/>
    <lineage>
        <taxon>Eukaryota</taxon>
        <taxon>Sar</taxon>
        <taxon>Alveolata</taxon>
        <taxon>Dinophyceae</taxon>
        <taxon>Suessiales</taxon>
        <taxon>Symbiodiniaceae</taxon>
        <taxon>Durusdinium</taxon>
    </lineage>
</organism>
<protein>
    <submittedName>
        <fullName evidence="2">Uncharacterized protein</fullName>
    </submittedName>
</protein>
<dbReference type="EMBL" id="CAXAMN010002225">
    <property type="protein sequence ID" value="CAK8998619.1"/>
    <property type="molecule type" value="Genomic_DNA"/>
</dbReference>
<gene>
    <name evidence="2" type="ORF">CCMP2556_LOCUS5323</name>
</gene>
<keyword evidence="3" id="KW-1185">Reference proteome</keyword>
<evidence type="ECO:0000313" key="3">
    <source>
        <dbReference type="Proteomes" id="UP001642484"/>
    </source>
</evidence>
<evidence type="ECO:0000313" key="2">
    <source>
        <dbReference type="EMBL" id="CAK8998619.1"/>
    </source>
</evidence>
<keyword evidence="1" id="KW-0812">Transmembrane</keyword>
<sequence>MILHLAFAHLVAAQDSDCAADGALCCALKYGGEQNFFNQEQARCERVADDCTPTEEYDPQVNKCVTVSDALASFTNEPTTSTATTSSGHLCMECCGHGHPDPSDPTTCVCDDGWTSNAFRAEQCSVQVEQANSTGNTETSATHAPSIMMTLTSVWGFLLSNGGPALLLTVLVLCCCCCYCRASLKRAFCWCCCAACGRRSPNYAMQAPVAPPLWQPGVPHGMLPPPISAPLVMGARPSTTRMVGKGLDS</sequence>
<dbReference type="Proteomes" id="UP001642484">
    <property type="component" value="Unassembled WGS sequence"/>
</dbReference>
<keyword evidence="1" id="KW-0472">Membrane</keyword>
<name>A0ABP0IBF3_9DINO</name>
<accession>A0ABP0IBF3</accession>